<keyword evidence="2" id="KW-1185">Reference proteome</keyword>
<comment type="caution">
    <text evidence="1">The sequence shown here is derived from an EMBL/GenBank/DDBJ whole genome shotgun (WGS) entry which is preliminary data.</text>
</comment>
<name>A0A419R0X9_9SPHN</name>
<reference evidence="1 2" key="1">
    <citation type="submission" date="2018-09" db="EMBL/GenBank/DDBJ databases">
        <title>Altererythrobacter sp.Ery1 and Ery12, the genome sequencing of novel strains in genus Alterythrobacter.</title>
        <authorList>
            <person name="Cheng H."/>
            <person name="Wu Y.-H."/>
            <person name="Fang C."/>
            <person name="Xu X.-W."/>
        </authorList>
    </citation>
    <scope>NUCLEOTIDE SEQUENCE [LARGE SCALE GENOMIC DNA]</scope>
    <source>
        <strain evidence="1 2">Ery12</strain>
    </source>
</reference>
<dbReference type="EMBL" id="RAHJ01000018">
    <property type="protein sequence ID" value="RJX67597.1"/>
    <property type="molecule type" value="Genomic_DNA"/>
</dbReference>
<gene>
    <name evidence="1" type="ORF">D6858_06180</name>
</gene>
<organism evidence="1 2">
    <name type="scientific">Tsuneonella suprasediminis</name>
    <dbReference type="NCBI Taxonomy" id="2306996"/>
    <lineage>
        <taxon>Bacteria</taxon>
        <taxon>Pseudomonadati</taxon>
        <taxon>Pseudomonadota</taxon>
        <taxon>Alphaproteobacteria</taxon>
        <taxon>Sphingomonadales</taxon>
        <taxon>Erythrobacteraceae</taxon>
        <taxon>Tsuneonella</taxon>
    </lineage>
</organism>
<proteinExistence type="predicted"/>
<sequence length="61" mass="6609">MSQRQIASELVAAFCADSTSIQFGSGGQLDAARSPRTQLCSAPLKTRPSRLFLREAPKVQE</sequence>
<dbReference type="Proteomes" id="UP000284322">
    <property type="component" value="Unassembled WGS sequence"/>
</dbReference>
<dbReference type="AlphaFoldDB" id="A0A419R0X9"/>
<evidence type="ECO:0000313" key="2">
    <source>
        <dbReference type="Proteomes" id="UP000284322"/>
    </source>
</evidence>
<protein>
    <submittedName>
        <fullName evidence="1">Uncharacterized protein</fullName>
    </submittedName>
</protein>
<accession>A0A419R0X9</accession>
<evidence type="ECO:0000313" key="1">
    <source>
        <dbReference type="EMBL" id="RJX67597.1"/>
    </source>
</evidence>